<dbReference type="CDD" id="cd00593">
    <property type="entry name" value="RIBOc"/>
    <property type="match status" value="1"/>
</dbReference>
<reference evidence="10 11" key="1">
    <citation type="submission" date="2017-11" db="EMBL/GenBank/DDBJ databases">
        <title>Genome sequence of Entomoplasma freundtii BARC 318 (ATCC 51999).</title>
        <authorList>
            <person name="Lo W.-S."/>
            <person name="Gasparich G.E."/>
            <person name="Kuo C.-H."/>
        </authorList>
    </citation>
    <scope>NUCLEOTIDE SEQUENCE [LARGE SCALE GENOMIC DNA]</scope>
    <source>
        <strain evidence="10 11">BARC 318</strain>
    </source>
</reference>
<comment type="function">
    <text evidence="9">Digests double-stranded RNA. Involved in the processing of primary rRNA transcript to yield the immediate precursors to the large and small rRNAs (23S and 16S). Processes some mRNAs, and tRNAs when they are encoded in the rRNA operon. Processes pre-crRNA and tracrRNA of type II CRISPR loci if present in the organism.</text>
</comment>
<evidence type="ECO:0000256" key="4">
    <source>
        <dbReference type="ARBA" id="ARBA00022664"/>
    </source>
</evidence>
<comment type="subcellular location">
    <subcellularLocation>
        <location evidence="9">Cytoplasm</location>
    </subcellularLocation>
</comment>
<evidence type="ECO:0000313" key="11">
    <source>
        <dbReference type="Proteomes" id="UP000232222"/>
    </source>
</evidence>
<dbReference type="GO" id="GO:0010468">
    <property type="term" value="P:regulation of gene expression"/>
    <property type="evidence" value="ECO:0007669"/>
    <property type="project" value="TreeGrafter"/>
</dbReference>
<organism evidence="10 11">
    <name type="scientific">Entomoplasma freundtii</name>
    <dbReference type="NCBI Taxonomy" id="74700"/>
    <lineage>
        <taxon>Bacteria</taxon>
        <taxon>Bacillati</taxon>
        <taxon>Mycoplasmatota</taxon>
        <taxon>Mollicutes</taxon>
        <taxon>Entomoplasmatales</taxon>
        <taxon>Entomoplasmataceae</taxon>
        <taxon>Entomoplasma</taxon>
    </lineage>
</organism>
<dbReference type="InterPro" id="IPR000999">
    <property type="entry name" value="RNase_III_dom"/>
</dbReference>
<dbReference type="EMBL" id="CP024962">
    <property type="protein sequence ID" value="ATZ16252.1"/>
    <property type="molecule type" value="Genomic_DNA"/>
</dbReference>
<dbReference type="GO" id="GO:0006364">
    <property type="term" value="P:rRNA processing"/>
    <property type="evidence" value="ECO:0007669"/>
    <property type="project" value="UniProtKB-UniRule"/>
</dbReference>
<dbReference type="Pfam" id="PF00035">
    <property type="entry name" value="dsrm"/>
    <property type="match status" value="1"/>
</dbReference>
<keyword evidence="11" id="KW-1185">Reference proteome</keyword>
<dbReference type="Gene3D" id="3.30.160.20">
    <property type="match status" value="1"/>
</dbReference>
<dbReference type="Gene3D" id="1.10.1520.10">
    <property type="entry name" value="Ribonuclease III domain"/>
    <property type="match status" value="1"/>
</dbReference>
<name>A0A2K8NQZ0_9MOLU</name>
<keyword evidence="9" id="KW-0819">tRNA processing</keyword>
<feature type="active site" evidence="9">
    <location>
        <position position="119"/>
    </location>
</feature>
<comment type="cofactor">
    <cofactor evidence="9">
        <name>Mg(2+)</name>
        <dbReference type="ChEBI" id="CHEBI:18420"/>
    </cofactor>
</comment>
<dbReference type="EC" id="3.1.26.3" evidence="9"/>
<dbReference type="GO" id="GO:0006397">
    <property type="term" value="P:mRNA processing"/>
    <property type="evidence" value="ECO:0007669"/>
    <property type="project" value="UniProtKB-UniRule"/>
</dbReference>
<dbReference type="InterPro" id="IPR011907">
    <property type="entry name" value="RNase_III"/>
</dbReference>
<dbReference type="InterPro" id="IPR014720">
    <property type="entry name" value="dsRBD_dom"/>
</dbReference>
<evidence type="ECO:0000256" key="7">
    <source>
        <dbReference type="ARBA" id="ARBA00022801"/>
    </source>
</evidence>
<dbReference type="GO" id="GO:0019843">
    <property type="term" value="F:rRNA binding"/>
    <property type="evidence" value="ECO:0007669"/>
    <property type="project" value="UniProtKB-KW"/>
</dbReference>
<dbReference type="GO" id="GO:0008033">
    <property type="term" value="P:tRNA processing"/>
    <property type="evidence" value="ECO:0007669"/>
    <property type="project" value="UniProtKB-KW"/>
</dbReference>
<comment type="similarity">
    <text evidence="2">Belongs to the ribonuclease III family.</text>
</comment>
<dbReference type="SUPFAM" id="SSF69065">
    <property type="entry name" value="RNase III domain-like"/>
    <property type="match status" value="1"/>
</dbReference>
<evidence type="ECO:0000256" key="2">
    <source>
        <dbReference type="ARBA" id="ARBA00010183"/>
    </source>
</evidence>
<evidence type="ECO:0000256" key="5">
    <source>
        <dbReference type="ARBA" id="ARBA00022722"/>
    </source>
</evidence>
<gene>
    <name evidence="9 10" type="primary">rnc</name>
    <name evidence="10" type="ORF">EFREU_v1c02250</name>
</gene>
<accession>A0A2K8NQZ0</accession>
<dbReference type="InterPro" id="IPR036389">
    <property type="entry name" value="RNase_III_sf"/>
</dbReference>
<dbReference type="AlphaFoldDB" id="A0A2K8NQZ0"/>
<dbReference type="Proteomes" id="UP000232222">
    <property type="component" value="Chromosome"/>
</dbReference>
<comment type="catalytic activity">
    <reaction evidence="1 9">
        <text>Endonucleolytic cleavage to 5'-phosphomonoester.</text>
        <dbReference type="EC" id="3.1.26.3"/>
    </reaction>
</comment>
<keyword evidence="9" id="KW-0699">rRNA-binding</keyword>
<keyword evidence="6 9" id="KW-0255">Endonuclease</keyword>
<keyword evidence="5 9" id="KW-0540">Nuclease</keyword>
<evidence type="ECO:0000256" key="6">
    <source>
        <dbReference type="ARBA" id="ARBA00022759"/>
    </source>
</evidence>
<evidence type="ECO:0000256" key="3">
    <source>
        <dbReference type="ARBA" id="ARBA00022552"/>
    </source>
</evidence>
<feature type="binding site" evidence="9">
    <location>
        <position position="116"/>
    </location>
    <ligand>
        <name>Mg(2+)</name>
        <dbReference type="ChEBI" id="CHEBI:18420"/>
    </ligand>
</feature>
<dbReference type="GO" id="GO:0004525">
    <property type="term" value="F:ribonuclease III activity"/>
    <property type="evidence" value="ECO:0007669"/>
    <property type="project" value="UniProtKB-UniRule"/>
</dbReference>
<keyword evidence="8 9" id="KW-0694">RNA-binding</keyword>
<comment type="subunit">
    <text evidence="9">Homodimer.</text>
</comment>
<dbReference type="Pfam" id="PF14622">
    <property type="entry name" value="Ribonucleas_3_3"/>
    <property type="match status" value="1"/>
</dbReference>
<dbReference type="GO" id="GO:0003725">
    <property type="term" value="F:double-stranded RNA binding"/>
    <property type="evidence" value="ECO:0007669"/>
    <property type="project" value="TreeGrafter"/>
</dbReference>
<dbReference type="PROSITE" id="PS50137">
    <property type="entry name" value="DS_RBD"/>
    <property type="match status" value="1"/>
</dbReference>
<dbReference type="SMART" id="SM00535">
    <property type="entry name" value="RIBOc"/>
    <property type="match status" value="1"/>
</dbReference>
<dbReference type="PROSITE" id="PS50142">
    <property type="entry name" value="RNASE_3_2"/>
    <property type="match status" value="1"/>
</dbReference>
<dbReference type="RefSeq" id="WP_100609206.1">
    <property type="nucleotide sequence ID" value="NZ_CP024962.1"/>
</dbReference>
<evidence type="ECO:0000256" key="8">
    <source>
        <dbReference type="ARBA" id="ARBA00022884"/>
    </source>
</evidence>
<keyword evidence="7 9" id="KW-0378">Hydrolase</keyword>
<dbReference type="GO" id="GO:0005737">
    <property type="term" value="C:cytoplasm"/>
    <property type="evidence" value="ECO:0007669"/>
    <property type="project" value="UniProtKB-SubCell"/>
</dbReference>
<evidence type="ECO:0000313" key="10">
    <source>
        <dbReference type="EMBL" id="ATZ16252.1"/>
    </source>
</evidence>
<dbReference type="SUPFAM" id="SSF54768">
    <property type="entry name" value="dsRNA-binding domain-like"/>
    <property type="match status" value="1"/>
</dbReference>
<dbReference type="GO" id="GO:0046872">
    <property type="term" value="F:metal ion binding"/>
    <property type="evidence" value="ECO:0007669"/>
    <property type="project" value="UniProtKB-KW"/>
</dbReference>
<protein>
    <recommendedName>
        <fullName evidence="9">Ribonuclease 3</fullName>
        <ecNumber evidence="9">3.1.26.3</ecNumber>
    </recommendedName>
    <alternativeName>
        <fullName evidence="9">Ribonuclease III</fullName>
        <shortName evidence="9">RNase III</shortName>
    </alternativeName>
</protein>
<dbReference type="PROSITE" id="PS00517">
    <property type="entry name" value="RNASE_3_1"/>
    <property type="match status" value="1"/>
</dbReference>
<dbReference type="NCBIfam" id="TIGR02191">
    <property type="entry name" value="RNaseIII"/>
    <property type="match status" value="1"/>
</dbReference>
<feature type="binding site" evidence="9">
    <location>
        <position position="119"/>
    </location>
    <ligand>
        <name>Mg(2+)</name>
        <dbReference type="ChEBI" id="CHEBI:18420"/>
    </ligand>
</feature>
<dbReference type="OrthoDB" id="9805026at2"/>
<keyword evidence="3 9" id="KW-0698">rRNA processing</keyword>
<dbReference type="FunFam" id="1.10.1520.10:FF:000001">
    <property type="entry name" value="Ribonuclease 3"/>
    <property type="match status" value="1"/>
</dbReference>
<evidence type="ECO:0000256" key="9">
    <source>
        <dbReference type="HAMAP-Rule" id="MF_00104"/>
    </source>
</evidence>
<dbReference type="PANTHER" id="PTHR11207">
    <property type="entry name" value="RIBONUCLEASE III"/>
    <property type="match status" value="1"/>
</dbReference>
<keyword evidence="9" id="KW-0460">Magnesium</keyword>
<proteinExistence type="inferred from homology"/>
<keyword evidence="9" id="KW-0963">Cytoplasm</keyword>
<feature type="active site" evidence="9">
    <location>
        <position position="47"/>
    </location>
</feature>
<evidence type="ECO:0000256" key="1">
    <source>
        <dbReference type="ARBA" id="ARBA00000109"/>
    </source>
</evidence>
<keyword evidence="9" id="KW-0479">Metal-binding</keyword>
<keyword evidence="4 9" id="KW-0507">mRNA processing</keyword>
<dbReference type="SMART" id="SM00358">
    <property type="entry name" value="DSRM"/>
    <property type="match status" value="1"/>
</dbReference>
<sequence>MSFEEFLNHYGIKIKNRHFYDEALTHNSFANEKHLDYTYQRLEFLGDAVLQKYASLYFFQNYPKWPEGKLTKNRSNLVREESLAEVARSLNIGKYIRLGQGEINSRGFDKDSILADVFESLTGAIYLDQGEAKTLKWLQSTLFKIMDKAEFKNKTYDYKSELQELLQAENRHDLKYVLESQEVFPSENRTEYTISIQLDNQKFGIGKGFSKAQAEQAAAQDCLSKMKNITKKEAKISKSK</sequence>
<feature type="binding site" evidence="9">
    <location>
        <position position="43"/>
    </location>
    <ligand>
        <name>Mg(2+)</name>
        <dbReference type="ChEBI" id="CHEBI:18420"/>
    </ligand>
</feature>
<dbReference type="HAMAP" id="MF_00104">
    <property type="entry name" value="RNase_III"/>
    <property type="match status" value="1"/>
</dbReference>
<dbReference type="PANTHER" id="PTHR11207:SF0">
    <property type="entry name" value="RIBONUCLEASE 3"/>
    <property type="match status" value="1"/>
</dbReference>
<dbReference type="KEGG" id="efr:EFREU_v1c02250"/>